<organism evidence="7 8">
    <name type="scientific">Streptosporangium sandarakinum</name>
    <dbReference type="NCBI Taxonomy" id="1260955"/>
    <lineage>
        <taxon>Bacteria</taxon>
        <taxon>Bacillati</taxon>
        <taxon>Actinomycetota</taxon>
        <taxon>Actinomycetes</taxon>
        <taxon>Streptosporangiales</taxon>
        <taxon>Streptosporangiaceae</taxon>
        <taxon>Streptosporangium</taxon>
    </lineage>
</organism>
<dbReference type="InterPro" id="IPR001424">
    <property type="entry name" value="SOD_Cu_Zn_dom"/>
</dbReference>
<dbReference type="SUPFAM" id="SSF49329">
    <property type="entry name" value="Cu,Zn superoxide dismutase-like"/>
    <property type="match status" value="1"/>
</dbReference>
<gene>
    <name evidence="7" type="ORF">HDA43_004484</name>
</gene>
<feature type="domain" description="Superoxide dismutase copper/zinc binding" evidence="6">
    <location>
        <begin position="69"/>
        <end position="213"/>
    </location>
</feature>
<dbReference type="AlphaFoldDB" id="A0A852V4N6"/>
<name>A0A852V4N6_9ACTN</name>
<evidence type="ECO:0000313" key="7">
    <source>
        <dbReference type="EMBL" id="NYF42283.1"/>
    </source>
</evidence>
<feature type="region of interest" description="Disordered" evidence="4">
    <location>
        <begin position="184"/>
        <end position="203"/>
    </location>
</feature>
<comment type="caution">
    <text evidence="7">The sequence shown here is derived from an EMBL/GenBank/DDBJ whole genome shotgun (WGS) entry which is preliminary data.</text>
</comment>
<comment type="function">
    <text evidence="2">Destroys radicals which are normally produced within the cells and which are toxic to biological systems. May play a role in favoring mycobacterial survival in phagocytes.</text>
</comment>
<accession>A0A852V4N6</accession>
<feature type="signal peptide" evidence="5">
    <location>
        <begin position="1"/>
        <end position="22"/>
    </location>
</feature>
<evidence type="ECO:0000256" key="1">
    <source>
        <dbReference type="ARBA" id="ARBA00010457"/>
    </source>
</evidence>
<evidence type="ECO:0000256" key="2">
    <source>
        <dbReference type="ARBA" id="ARBA00024900"/>
    </source>
</evidence>
<reference evidence="7 8" key="1">
    <citation type="submission" date="2020-07" db="EMBL/GenBank/DDBJ databases">
        <title>Sequencing the genomes of 1000 actinobacteria strains.</title>
        <authorList>
            <person name="Klenk H.-P."/>
        </authorList>
    </citation>
    <scope>NUCLEOTIDE SEQUENCE [LARGE SCALE GENOMIC DNA]</scope>
    <source>
        <strain evidence="7 8">DSM 45763</strain>
    </source>
</reference>
<dbReference type="InterPro" id="IPR024134">
    <property type="entry name" value="SOD_Cu/Zn_/chaperone"/>
</dbReference>
<protein>
    <recommendedName>
        <fullName evidence="3">Superoxide dismutase [Cu-Zn]</fullName>
        <ecNumber evidence="3">1.15.1.1</ecNumber>
    </recommendedName>
</protein>
<feature type="compositionally biased region" description="Low complexity" evidence="4">
    <location>
        <begin position="21"/>
        <end position="47"/>
    </location>
</feature>
<dbReference type="GO" id="GO:0005507">
    <property type="term" value="F:copper ion binding"/>
    <property type="evidence" value="ECO:0007669"/>
    <property type="project" value="InterPro"/>
</dbReference>
<dbReference type="Pfam" id="PF00080">
    <property type="entry name" value="Sod_Cu"/>
    <property type="match status" value="1"/>
</dbReference>
<keyword evidence="5" id="KW-0732">Signal</keyword>
<keyword evidence="3" id="KW-0862">Zinc</keyword>
<dbReference type="PANTHER" id="PTHR10003">
    <property type="entry name" value="SUPEROXIDE DISMUTASE CU-ZN -RELATED"/>
    <property type="match status" value="1"/>
</dbReference>
<dbReference type="InterPro" id="IPR018152">
    <property type="entry name" value="SOD_Cu/Zn_BS"/>
</dbReference>
<evidence type="ECO:0000256" key="4">
    <source>
        <dbReference type="SAM" id="MobiDB-lite"/>
    </source>
</evidence>
<evidence type="ECO:0000256" key="5">
    <source>
        <dbReference type="SAM" id="SignalP"/>
    </source>
</evidence>
<dbReference type="Gene3D" id="2.60.40.200">
    <property type="entry name" value="Superoxide dismutase, copper/zinc binding domain"/>
    <property type="match status" value="1"/>
</dbReference>
<dbReference type="PROSITE" id="PS00332">
    <property type="entry name" value="SOD_CU_ZN_2"/>
    <property type="match status" value="1"/>
</dbReference>
<dbReference type="GO" id="GO:0004784">
    <property type="term" value="F:superoxide dismutase activity"/>
    <property type="evidence" value="ECO:0007669"/>
    <property type="project" value="UniProtKB-EC"/>
</dbReference>
<dbReference type="EMBL" id="JACCCO010000002">
    <property type="protein sequence ID" value="NYF42283.1"/>
    <property type="molecule type" value="Genomic_DNA"/>
</dbReference>
<feature type="chain" id="PRO_5032635956" description="Superoxide dismutase [Cu-Zn]" evidence="5">
    <location>
        <begin position="23"/>
        <end position="215"/>
    </location>
</feature>
<comment type="similarity">
    <text evidence="1 3">Belongs to the Cu-Zn superoxide dismutase family.</text>
</comment>
<dbReference type="Proteomes" id="UP000576393">
    <property type="component" value="Unassembled WGS sequence"/>
</dbReference>
<comment type="cofactor">
    <cofactor evidence="3">
        <name>Cu cation</name>
        <dbReference type="ChEBI" id="CHEBI:23378"/>
    </cofactor>
    <text evidence="3">Binds 1 copper ion per subunit.</text>
</comment>
<keyword evidence="3" id="KW-0479">Metal-binding</keyword>
<dbReference type="RefSeq" id="WP_179824757.1">
    <property type="nucleotide sequence ID" value="NZ_JACCCO010000002.1"/>
</dbReference>
<proteinExistence type="inferred from homology"/>
<keyword evidence="3 7" id="KW-0560">Oxidoreductase</keyword>
<keyword evidence="8" id="KW-1185">Reference proteome</keyword>
<comment type="catalytic activity">
    <reaction evidence="3">
        <text>2 superoxide + 2 H(+) = H2O2 + O2</text>
        <dbReference type="Rhea" id="RHEA:20696"/>
        <dbReference type="ChEBI" id="CHEBI:15378"/>
        <dbReference type="ChEBI" id="CHEBI:15379"/>
        <dbReference type="ChEBI" id="CHEBI:16240"/>
        <dbReference type="ChEBI" id="CHEBI:18421"/>
        <dbReference type="EC" id="1.15.1.1"/>
    </reaction>
</comment>
<evidence type="ECO:0000256" key="3">
    <source>
        <dbReference type="RuleBase" id="RU000393"/>
    </source>
</evidence>
<evidence type="ECO:0000313" key="8">
    <source>
        <dbReference type="Proteomes" id="UP000576393"/>
    </source>
</evidence>
<evidence type="ECO:0000259" key="6">
    <source>
        <dbReference type="Pfam" id="PF00080"/>
    </source>
</evidence>
<dbReference type="InterPro" id="IPR036423">
    <property type="entry name" value="SOD-like_Cu/Zn_dom_sf"/>
</dbReference>
<sequence length="215" mass="21830">MLREVHLTLALALGAGAATVAAAPAPGPSGTAPPARPSGPAGEPSSGPFGGQVGATIKNADGRAVGMLRIAGADSDKPRIVVVVSDLTPGQHGFHIHAKGVCDPKSTDPATGSPFFSAGPHFDLDSEAHPYHSGDLPDLMVGKDGTGRAVLVTDRFRVQQLFDADGSSVVIHALSDNHANIPDRYHSGQGQGGPDAETLKAGDSGRRVACGVIER</sequence>
<comment type="cofactor">
    <cofactor evidence="3">
        <name>Zn(2+)</name>
        <dbReference type="ChEBI" id="CHEBI:29105"/>
    </cofactor>
    <text evidence="3">Binds 1 zinc ion per subunit.</text>
</comment>
<keyword evidence="3" id="KW-0186">Copper</keyword>
<dbReference type="EC" id="1.15.1.1" evidence="3"/>
<feature type="region of interest" description="Disordered" evidence="4">
    <location>
        <begin position="21"/>
        <end position="55"/>
    </location>
</feature>